<dbReference type="Gene3D" id="1.10.760.10">
    <property type="entry name" value="Cytochrome c-like domain"/>
    <property type="match status" value="3"/>
</dbReference>
<evidence type="ECO:0000256" key="5">
    <source>
        <dbReference type="ARBA" id="ARBA00023004"/>
    </source>
</evidence>
<keyword evidence="10" id="KW-1185">Reference proteome</keyword>
<dbReference type="GO" id="GO:0020037">
    <property type="term" value="F:heme binding"/>
    <property type="evidence" value="ECO:0007669"/>
    <property type="project" value="InterPro"/>
</dbReference>
<evidence type="ECO:0000256" key="4">
    <source>
        <dbReference type="ARBA" id="ARBA00022982"/>
    </source>
</evidence>
<dbReference type="AlphaFoldDB" id="A0A7X0KP03"/>
<proteinExistence type="predicted"/>
<keyword evidence="1" id="KW-0813">Transport</keyword>
<feature type="domain" description="Cytochrome c" evidence="8">
    <location>
        <begin position="264"/>
        <end position="354"/>
    </location>
</feature>
<dbReference type="InterPro" id="IPR009056">
    <property type="entry name" value="Cyt_c-like_dom"/>
</dbReference>
<evidence type="ECO:0000256" key="1">
    <source>
        <dbReference type="ARBA" id="ARBA00022448"/>
    </source>
</evidence>
<evidence type="ECO:0000313" key="9">
    <source>
        <dbReference type="EMBL" id="MBB6357703.1"/>
    </source>
</evidence>
<dbReference type="Proteomes" id="UP000536262">
    <property type="component" value="Unassembled WGS sequence"/>
</dbReference>
<feature type="transmembrane region" description="Helical" evidence="7">
    <location>
        <begin position="7"/>
        <end position="28"/>
    </location>
</feature>
<name>A0A7X0KP03_9HYPH</name>
<organism evidence="9 10">
    <name type="scientific">Aminobacter aganoensis</name>
    <dbReference type="NCBI Taxonomy" id="83264"/>
    <lineage>
        <taxon>Bacteria</taxon>
        <taxon>Pseudomonadati</taxon>
        <taxon>Pseudomonadota</taxon>
        <taxon>Alphaproteobacteria</taxon>
        <taxon>Hyphomicrobiales</taxon>
        <taxon>Phyllobacteriaceae</taxon>
        <taxon>Aminobacter</taxon>
    </lineage>
</organism>
<protein>
    <submittedName>
        <fullName evidence="9">Cytochrome c553</fullName>
    </submittedName>
</protein>
<keyword evidence="3 6" id="KW-0479">Metal-binding</keyword>
<reference evidence="9 10" key="1">
    <citation type="submission" date="2020-08" db="EMBL/GenBank/DDBJ databases">
        <title>Genomic Encyclopedia of Type Strains, Phase IV (KMG-IV): sequencing the most valuable type-strain genomes for metagenomic binning, comparative biology and taxonomic classification.</title>
        <authorList>
            <person name="Goeker M."/>
        </authorList>
    </citation>
    <scope>NUCLEOTIDE SEQUENCE [LARGE SCALE GENOMIC DNA]</scope>
    <source>
        <strain evidence="9 10">DSM 7051</strain>
    </source>
</reference>
<dbReference type="SUPFAM" id="SSF46626">
    <property type="entry name" value="Cytochrome c"/>
    <property type="match status" value="3"/>
</dbReference>
<accession>A0A7X0KP03</accession>
<dbReference type="EMBL" id="JACHOU010000029">
    <property type="protein sequence ID" value="MBB6357703.1"/>
    <property type="molecule type" value="Genomic_DNA"/>
</dbReference>
<keyword evidence="2 6" id="KW-0349">Heme</keyword>
<evidence type="ECO:0000256" key="7">
    <source>
        <dbReference type="SAM" id="Phobius"/>
    </source>
</evidence>
<dbReference type="GO" id="GO:0009055">
    <property type="term" value="F:electron transfer activity"/>
    <property type="evidence" value="ECO:0007669"/>
    <property type="project" value="InterPro"/>
</dbReference>
<keyword evidence="7" id="KW-0472">Membrane</keyword>
<dbReference type="PROSITE" id="PS51007">
    <property type="entry name" value="CYTC"/>
    <property type="match status" value="2"/>
</dbReference>
<dbReference type="InterPro" id="IPR036909">
    <property type="entry name" value="Cyt_c-like_dom_sf"/>
</dbReference>
<dbReference type="InterPro" id="IPR050597">
    <property type="entry name" value="Cytochrome_c_Oxidase_Subunit"/>
</dbReference>
<evidence type="ECO:0000256" key="3">
    <source>
        <dbReference type="ARBA" id="ARBA00022723"/>
    </source>
</evidence>
<sequence length="365" mass="39706">MELRWKHLAIALTIFPVAIIVFAWIGFFNIGASTGHWKVTEWLLHSAMRTAVKTYALLEVDAPAQLPRHDIGPAAGHFARGCAICHGAPGELVSPSAQRMLPPPPDLTEKVGEWNDAELFWIVKYGVRFTGMPAWPTQARDDEVWAMVAFLRELPGMSAQSYRALSLGQSGRLEISPRGFANAIAECSRCHGRDGLKAGGLVPIIAGQKEGYLLASLRSYADRERRSGIMALPISALDPAVFPDVARHFSRQPSRLRQIMPDEDDRSDGARIVFGGAPDRAIPSCFGCHGNTAIRNETYPDIAGQDEHYIANQLRLFRAAARGGGQNAHLMHKSAERLSDADINALAAFLGALAAKNATPTAAQR</sequence>
<dbReference type="RefSeq" id="WP_210309558.1">
    <property type="nucleotide sequence ID" value="NZ_BAABEG010000004.1"/>
</dbReference>
<comment type="caution">
    <text evidence="9">The sequence shown here is derived from an EMBL/GenBank/DDBJ whole genome shotgun (WGS) entry which is preliminary data.</text>
</comment>
<feature type="domain" description="Cytochrome c" evidence="8">
    <location>
        <begin position="69"/>
        <end position="155"/>
    </location>
</feature>
<evidence type="ECO:0000256" key="6">
    <source>
        <dbReference type="PROSITE-ProRule" id="PRU00433"/>
    </source>
</evidence>
<dbReference type="Pfam" id="PF00034">
    <property type="entry name" value="Cytochrom_C"/>
    <property type="match status" value="1"/>
</dbReference>
<evidence type="ECO:0000313" key="10">
    <source>
        <dbReference type="Proteomes" id="UP000536262"/>
    </source>
</evidence>
<gene>
    <name evidence="9" type="ORF">GGR00_005527</name>
</gene>
<keyword evidence="7" id="KW-1133">Transmembrane helix</keyword>
<dbReference type="PANTHER" id="PTHR33751">
    <property type="entry name" value="CBB3-TYPE CYTOCHROME C OXIDASE SUBUNIT FIXP"/>
    <property type="match status" value="1"/>
</dbReference>
<evidence type="ECO:0000259" key="8">
    <source>
        <dbReference type="PROSITE" id="PS51007"/>
    </source>
</evidence>
<evidence type="ECO:0000256" key="2">
    <source>
        <dbReference type="ARBA" id="ARBA00022617"/>
    </source>
</evidence>
<keyword evidence="5 6" id="KW-0408">Iron</keyword>
<keyword evidence="4" id="KW-0249">Electron transport</keyword>
<dbReference type="PANTHER" id="PTHR33751:SF9">
    <property type="entry name" value="CYTOCHROME C4"/>
    <property type="match status" value="1"/>
</dbReference>
<dbReference type="Pfam" id="PF13442">
    <property type="entry name" value="Cytochrome_CBB3"/>
    <property type="match status" value="1"/>
</dbReference>
<keyword evidence="7" id="KW-0812">Transmembrane</keyword>
<dbReference type="GO" id="GO:0046872">
    <property type="term" value="F:metal ion binding"/>
    <property type="evidence" value="ECO:0007669"/>
    <property type="project" value="UniProtKB-KW"/>
</dbReference>